<accession>K1Q5R8</accession>
<reference evidence="2" key="1">
    <citation type="journal article" date="2012" name="Nature">
        <title>The oyster genome reveals stress adaptation and complexity of shell formation.</title>
        <authorList>
            <person name="Zhang G."/>
            <person name="Fang X."/>
            <person name="Guo X."/>
            <person name="Li L."/>
            <person name="Luo R."/>
            <person name="Xu F."/>
            <person name="Yang P."/>
            <person name="Zhang L."/>
            <person name="Wang X."/>
            <person name="Qi H."/>
            <person name="Xiong Z."/>
            <person name="Que H."/>
            <person name="Xie Y."/>
            <person name="Holland P.W."/>
            <person name="Paps J."/>
            <person name="Zhu Y."/>
            <person name="Wu F."/>
            <person name="Chen Y."/>
            <person name="Wang J."/>
            <person name="Peng C."/>
            <person name="Meng J."/>
            <person name="Yang L."/>
            <person name="Liu J."/>
            <person name="Wen B."/>
            <person name="Zhang N."/>
            <person name="Huang Z."/>
            <person name="Zhu Q."/>
            <person name="Feng Y."/>
            <person name="Mount A."/>
            <person name="Hedgecock D."/>
            <person name="Xu Z."/>
            <person name="Liu Y."/>
            <person name="Domazet-Loso T."/>
            <person name="Du Y."/>
            <person name="Sun X."/>
            <person name="Zhang S."/>
            <person name="Liu B."/>
            <person name="Cheng P."/>
            <person name="Jiang X."/>
            <person name="Li J."/>
            <person name="Fan D."/>
            <person name="Wang W."/>
            <person name="Fu W."/>
            <person name="Wang T."/>
            <person name="Wang B."/>
            <person name="Zhang J."/>
            <person name="Peng Z."/>
            <person name="Li Y."/>
            <person name="Li N."/>
            <person name="Wang J."/>
            <person name="Chen M."/>
            <person name="He Y."/>
            <person name="Tan F."/>
            <person name="Song X."/>
            <person name="Zheng Q."/>
            <person name="Huang R."/>
            <person name="Yang H."/>
            <person name="Du X."/>
            <person name="Chen L."/>
            <person name="Yang M."/>
            <person name="Gaffney P.M."/>
            <person name="Wang S."/>
            <person name="Luo L."/>
            <person name="She Z."/>
            <person name="Ming Y."/>
            <person name="Huang W."/>
            <person name="Zhang S."/>
            <person name="Huang B."/>
            <person name="Zhang Y."/>
            <person name="Qu T."/>
            <person name="Ni P."/>
            <person name="Miao G."/>
            <person name="Wang J."/>
            <person name="Wang Q."/>
            <person name="Steinberg C.E."/>
            <person name="Wang H."/>
            <person name="Li N."/>
            <person name="Qian L."/>
            <person name="Zhang G."/>
            <person name="Li Y."/>
            <person name="Yang H."/>
            <person name="Liu X."/>
            <person name="Wang J."/>
            <person name="Yin Y."/>
            <person name="Wang J."/>
        </authorList>
    </citation>
    <scope>NUCLEOTIDE SEQUENCE [LARGE SCALE GENOMIC DNA]</scope>
    <source>
        <strain evidence="2">05x7-T-G4-1.051#20</strain>
    </source>
</reference>
<dbReference type="InterPro" id="IPR027417">
    <property type="entry name" value="P-loop_NTPase"/>
</dbReference>
<dbReference type="EMBL" id="JH817312">
    <property type="protein sequence ID" value="EKC26579.1"/>
    <property type="molecule type" value="Genomic_DNA"/>
</dbReference>
<keyword evidence="2" id="KW-0808">Transferase</keyword>
<evidence type="ECO:0000259" key="1">
    <source>
        <dbReference type="Pfam" id="PF01712"/>
    </source>
</evidence>
<proteinExistence type="predicted"/>
<feature type="domain" description="Deoxynucleoside kinase" evidence="1">
    <location>
        <begin position="1"/>
        <end position="45"/>
    </location>
</feature>
<evidence type="ECO:0000313" key="2">
    <source>
        <dbReference type="EMBL" id="EKC26579.1"/>
    </source>
</evidence>
<dbReference type="PANTHER" id="PTHR10513">
    <property type="entry name" value="DEOXYNUCLEOSIDE KINASE"/>
    <property type="match status" value="1"/>
</dbReference>
<dbReference type="Gene3D" id="3.40.50.300">
    <property type="entry name" value="P-loop containing nucleotide triphosphate hydrolases"/>
    <property type="match status" value="2"/>
</dbReference>
<dbReference type="HOGENOM" id="CLU_2266286_0_0_1"/>
<dbReference type="InterPro" id="IPR031314">
    <property type="entry name" value="DNK_dom"/>
</dbReference>
<keyword evidence="2" id="KW-0418">Kinase</keyword>
<dbReference type="InParanoid" id="K1Q5R8"/>
<name>K1Q5R8_MAGGI</name>
<dbReference type="SUPFAM" id="SSF52540">
    <property type="entry name" value="P-loop containing nucleoside triphosphate hydrolases"/>
    <property type="match status" value="1"/>
</dbReference>
<gene>
    <name evidence="2" type="ORF">CGI_10017357</name>
</gene>
<dbReference type="AlphaFoldDB" id="K1Q5R8"/>
<sequence>MVPEPVHKWKDVDGYNTLDMMYKDASRWSLAFQSYVQLTMAEGHKHKEYLQSLHDLHENWLTHQTKFKTPAPVYVIDANEDISKLSVKFDEFRDFIFSKYSVV</sequence>
<dbReference type="GO" id="GO:0005739">
    <property type="term" value="C:mitochondrion"/>
    <property type="evidence" value="ECO:0007669"/>
    <property type="project" value="TreeGrafter"/>
</dbReference>
<dbReference type="InterPro" id="IPR050566">
    <property type="entry name" value="Deoxyribonucleoside_kinase"/>
</dbReference>
<dbReference type="Pfam" id="PF01712">
    <property type="entry name" value="dNK"/>
    <property type="match status" value="1"/>
</dbReference>
<organism evidence="2">
    <name type="scientific">Magallana gigas</name>
    <name type="common">Pacific oyster</name>
    <name type="synonym">Crassostrea gigas</name>
    <dbReference type="NCBI Taxonomy" id="29159"/>
    <lineage>
        <taxon>Eukaryota</taxon>
        <taxon>Metazoa</taxon>
        <taxon>Spiralia</taxon>
        <taxon>Lophotrochozoa</taxon>
        <taxon>Mollusca</taxon>
        <taxon>Bivalvia</taxon>
        <taxon>Autobranchia</taxon>
        <taxon>Pteriomorphia</taxon>
        <taxon>Ostreida</taxon>
        <taxon>Ostreoidea</taxon>
        <taxon>Ostreidae</taxon>
        <taxon>Magallana</taxon>
    </lineage>
</organism>
<protein>
    <submittedName>
        <fullName evidence="2">Thymidine kinase 2, mitochondrial</fullName>
    </submittedName>
</protein>
<dbReference type="PANTHER" id="PTHR10513:SF24">
    <property type="entry name" value="THYMIDINE KINASE 2, MITOCHONDRIAL"/>
    <property type="match status" value="1"/>
</dbReference>
<dbReference type="GO" id="GO:0019136">
    <property type="term" value="F:deoxynucleoside kinase activity"/>
    <property type="evidence" value="ECO:0007669"/>
    <property type="project" value="TreeGrafter"/>
</dbReference>